<accession>A0A1F6EHN1</accession>
<evidence type="ECO:0000313" key="3">
    <source>
        <dbReference type="Proteomes" id="UP000177306"/>
    </source>
</evidence>
<feature type="domain" description="N-acetyltransferase" evidence="1">
    <location>
        <begin position="49"/>
        <end position="210"/>
    </location>
</feature>
<evidence type="ECO:0000259" key="1">
    <source>
        <dbReference type="PROSITE" id="PS51186"/>
    </source>
</evidence>
<sequence length="210" mass="23699">MADTEVTSLNATDLSFPLPIYTAVQIGSMRGKDRDIFDIMAGLGKALVAQVRAKSLDVADVELQENTSDRKRFGEGSYEEWYGKSRTPFALVHEATGALAALVWFGPKPLGRKSLKYLSEEELRKEGQQKETQWHTLVYRSYPPFRGKGLMGAFVRFAIQKYRERYPDVKLWVGLNEANAASVALATTLGFHKREDLVDAEARWFAMTQE</sequence>
<gene>
    <name evidence="2" type="ORF">A3A38_03405</name>
</gene>
<dbReference type="Gene3D" id="3.40.630.30">
    <property type="match status" value="1"/>
</dbReference>
<dbReference type="SUPFAM" id="SSF55729">
    <property type="entry name" value="Acyl-CoA N-acyltransferases (Nat)"/>
    <property type="match status" value="1"/>
</dbReference>
<organism evidence="2 3">
    <name type="scientific">Candidatus Kaiserbacteria bacterium RIFCSPLOWO2_01_FULL_53_17</name>
    <dbReference type="NCBI Taxonomy" id="1798511"/>
    <lineage>
        <taxon>Bacteria</taxon>
        <taxon>Candidatus Kaiseribacteriota</taxon>
    </lineage>
</organism>
<dbReference type="GO" id="GO:0016747">
    <property type="term" value="F:acyltransferase activity, transferring groups other than amino-acyl groups"/>
    <property type="evidence" value="ECO:0007669"/>
    <property type="project" value="InterPro"/>
</dbReference>
<protein>
    <recommendedName>
        <fullName evidence="1">N-acetyltransferase domain-containing protein</fullName>
    </recommendedName>
</protein>
<proteinExistence type="predicted"/>
<dbReference type="InterPro" id="IPR000182">
    <property type="entry name" value="GNAT_dom"/>
</dbReference>
<comment type="caution">
    <text evidence="2">The sequence shown here is derived from an EMBL/GenBank/DDBJ whole genome shotgun (WGS) entry which is preliminary data.</text>
</comment>
<dbReference type="InterPro" id="IPR016181">
    <property type="entry name" value="Acyl_CoA_acyltransferase"/>
</dbReference>
<evidence type="ECO:0000313" key="2">
    <source>
        <dbReference type="EMBL" id="OGG73148.1"/>
    </source>
</evidence>
<dbReference type="Proteomes" id="UP000177306">
    <property type="component" value="Unassembled WGS sequence"/>
</dbReference>
<dbReference type="AlphaFoldDB" id="A0A1F6EHN1"/>
<dbReference type="PROSITE" id="PS51186">
    <property type="entry name" value="GNAT"/>
    <property type="match status" value="1"/>
</dbReference>
<dbReference type="Pfam" id="PF00583">
    <property type="entry name" value="Acetyltransf_1"/>
    <property type="match status" value="1"/>
</dbReference>
<name>A0A1F6EHN1_9BACT</name>
<dbReference type="EMBL" id="MFLY01000008">
    <property type="protein sequence ID" value="OGG73148.1"/>
    <property type="molecule type" value="Genomic_DNA"/>
</dbReference>
<reference evidence="2 3" key="1">
    <citation type="journal article" date="2016" name="Nat. Commun.">
        <title>Thousands of microbial genomes shed light on interconnected biogeochemical processes in an aquifer system.</title>
        <authorList>
            <person name="Anantharaman K."/>
            <person name="Brown C.T."/>
            <person name="Hug L.A."/>
            <person name="Sharon I."/>
            <person name="Castelle C.J."/>
            <person name="Probst A.J."/>
            <person name="Thomas B.C."/>
            <person name="Singh A."/>
            <person name="Wilkins M.J."/>
            <person name="Karaoz U."/>
            <person name="Brodie E.L."/>
            <person name="Williams K.H."/>
            <person name="Hubbard S.S."/>
            <person name="Banfield J.F."/>
        </authorList>
    </citation>
    <scope>NUCLEOTIDE SEQUENCE [LARGE SCALE GENOMIC DNA]</scope>
</reference>